<dbReference type="EMBL" id="DWZD01000019">
    <property type="protein sequence ID" value="HJA78517.1"/>
    <property type="molecule type" value="Genomic_DNA"/>
</dbReference>
<dbReference type="Gene3D" id="3.40.50.300">
    <property type="entry name" value="P-loop containing nucleotide triphosphate hydrolases"/>
    <property type="match status" value="1"/>
</dbReference>
<reference evidence="4" key="2">
    <citation type="submission" date="2021-04" db="EMBL/GenBank/DDBJ databases">
        <authorList>
            <person name="Gilroy R."/>
        </authorList>
    </citation>
    <scope>NUCLEOTIDE SEQUENCE</scope>
    <source>
        <strain evidence="4">5032</strain>
    </source>
</reference>
<evidence type="ECO:0000256" key="2">
    <source>
        <dbReference type="ARBA" id="ARBA00023134"/>
    </source>
</evidence>
<dbReference type="Gene3D" id="1.20.120.1380">
    <property type="entry name" value="Flagellar FlhF biosynthesis protein, N domain"/>
    <property type="match status" value="1"/>
</dbReference>
<keyword evidence="4" id="KW-0969">Cilium</keyword>
<keyword evidence="4" id="KW-0282">Flagellum</keyword>
<evidence type="ECO:0000313" key="4">
    <source>
        <dbReference type="EMBL" id="HJA78517.1"/>
    </source>
</evidence>
<reference evidence="4" key="1">
    <citation type="journal article" date="2021" name="PeerJ">
        <title>Extensive microbial diversity within the chicken gut microbiome revealed by metagenomics and culture.</title>
        <authorList>
            <person name="Gilroy R."/>
            <person name="Ravi A."/>
            <person name="Getino M."/>
            <person name="Pursley I."/>
            <person name="Horton D.L."/>
            <person name="Alikhan N.F."/>
            <person name="Baker D."/>
            <person name="Gharbi K."/>
            <person name="Hall N."/>
            <person name="Watson M."/>
            <person name="Adriaenssens E.M."/>
            <person name="Foster-Nyarko E."/>
            <person name="Jarju S."/>
            <person name="Secka A."/>
            <person name="Antonio M."/>
            <person name="Oren A."/>
            <person name="Chaudhuri R.R."/>
            <person name="La Ragione R."/>
            <person name="Hildebrand F."/>
            <person name="Pallen M.J."/>
        </authorList>
    </citation>
    <scope>NUCLEOTIDE SEQUENCE</scope>
    <source>
        <strain evidence="4">5032</strain>
    </source>
</reference>
<keyword evidence="4" id="KW-0966">Cell projection</keyword>
<comment type="caution">
    <text evidence="4">The sequence shown here is derived from an EMBL/GenBank/DDBJ whole genome shotgun (WGS) entry which is preliminary data.</text>
</comment>
<dbReference type="InterPro" id="IPR027417">
    <property type="entry name" value="P-loop_NTPase"/>
</dbReference>
<accession>A0A9D2HLU3</accession>
<dbReference type="InterPro" id="IPR000897">
    <property type="entry name" value="SRP54_GTPase_dom"/>
</dbReference>
<gene>
    <name evidence="4" type="ORF">H9784_02945</name>
</gene>
<organism evidence="4 5">
    <name type="scientific">Candidatus Desulfovibrio intestinavium</name>
    <dbReference type="NCBI Taxonomy" id="2838534"/>
    <lineage>
        <taxon>Bacteria</taxon>
        <taxon>Pseudomonadati</taxon>
        <taxon>Thermodesulfobacteriota</taxon>
        <taxon>Desulfovibrionia</taxon>
        <taxon>Desulfovibrionales</taxon>
        <taxon>Desulfovibrionaceae</taxon>
        <taxon>Desulfovibrio</taxon>
    </lineage>
</organism>
<dbReference type="AlphaFoldDB" id="A0A9D2HLU3"/>
<name>A0A9D2HLU3_9BACT</name>
<dbReference type="GO" id="GO:0006614">
    <property type="term" value="P:SRP-dependent cotranslational protein targeting to membrane"/>
    <property type="evidence" value="ECO:0007669"/>
    <property type="project" value="InterPro"/>
</dbReference>
<dbReference type="Proteomes" id="UP000823821">
    <property type="component" value="Unassembled WGS sequence"/>
</dbReference>
<evidence type="ECO:0000256" key="1">
    <source>
        <dbReference type="ARBA" id="ARBA00022741"/>
    </source>
</evidence>
<feature type="domain" description="SRP54-type proteins GTP-binding" evidence="3">
    <location>
        <begin position="155"/>
        <end position="346"/>
    </location>
</feature>
<dbReference type="SMART" id="SM00962">
    <property type="entry name" value="SRP54"/>
    <property type="match status" value="1"/>
</dbReference>
<sequence length="367" mass="40232">MQVKTFTGASSQEILARIKAEMGPEAVIIGNRTFKKNGEICHEITAGIDRNPISAQQPVSGGPGEGMMPSGWSEWHKDWLQIKEQLFALMKPAIQMERLTPRQRVALEYLQREGVSDSVAVDLYKHLLAQPGSSVLECLCDMVPVRGWSAGNWPQRWHLLAGPYGSGKTTAALRYALQWKQWEPEARIAFINADCLRGNGRLVLRHWAELSDFLYLEASDASGMEKALRACREAAIVFIDTPGMSRACTLRDWRTQMGLGKLDCASHLTLTPLWGGVQMDQFLSTYAPDGAASLIWTHLDEAACYGGIVNVARATNLPVSGLSCGAELKKSMVPATEPLIWRLIFKRQLPGELAGGNTAVSPSGARA</sequence>
<evidence type="ECO:0000313" key="5">
    <source>
        <dbReference type="Proteomes" id="UP000823821"/>
    </source>
</evidence>
<protein>
    <submittedName>
        <fullName evidence="4">Flagellar biosynthesis protein FlhF</fullName>
    </submittedName>
</protein>
<evidence type="ECO:0000259" key="3">
    <source>
        <dbReference type="SMART" id="SM00962"/>
    </source>
</evidence>
<dbReference type="SUPFAM" id="SSF52540">
    <property type="entry name" value="P-loop containing nucleoside triphosphate hydrolases"/>
    <property type="match status" value="1"/>
</dbReference>
<dbReference type="GO" id="GO:0005525">
    <property type="term" value="F:GTP binding"/>
    <property type="evidence" value="ECO:0007669"/>
    <property type="project" value="UniProtKB-KW"/>
</dbReference>
<keyword evidence="2" id="KW-0342">GTP-binding</keyword>
<proteinExistence type="predicted"/>
<dbReference type="Pfam" id="PF00448">
    <property type="entry name" value="SRP54"/>
    <property type="match status" value="1"/>
</dbReference>
<keyword evidence="1" id="KW-0547">Nucleotide-binding</keyword>